<gene>
    <name evidence="3" type="ORF">RHO25_010110</name>
</gene>
<keyword evidence="4" id="KW-1185">Reference proteome</keyword>
<evidence type="ECO:0000313" key="4">
    <source>
        <dbReference type="Proteomes" id="UP001302367"/>
    </source>
</evidence>
<name>A0ABZ0P130_CERBT</name>
<feature type="compositionally biased region" description="Basic and acidic residues" evidence="1">
    <location>
        <begin position="183"/>
        <end position="202"/>
    </location>
</feature>
<dbReference type="PROSITE" id="PS50076">
    <property type="entry name" value="DNAJ_2"/>
    <property type="match status" value="1"/>
</dbReference>
<dbReference type="EMBL" id="CP134189">
    <property type="protein sequence ID" value="WPB05458.1"/>
    <property type="molecule type" value="Genomic_DNA"/>
</dbReference>
<organism evidence="3 4">
    <name type="scientific">Cercospora beticola</name>
    <name type="common">Sugarbeet leaf spot fungus</name>
    <dbReference type="NCBI Taxonomy" id="122368"/>
    <lineage>
        <taxon>Eukaryota</taxon>
        <taxon>Fungi</taxon>
        <taxon>Dikarya</taxon>
        <taxon>Ascomycota</taxon>
        <taxon>Pezizomycotina</taxon>
        <taxon>Dothideomycetes</taxon>
        <taxon>Dothideomycetidae</taxon>
        <taxon>Mycosphaerellales</taxon>
        <taxon>Mycosphaerellaceae</taxon>
        <taxon>Cercospora</taxon>
    </lineage>
</organism>
<dbReference type="Proteomes" id="UP001302367">
    <property type="component" value="Chromosome 6"/>
</dbReference>
<dbReference type="InterPro" id="IPR036869">
    <property type="entry name" value="J_dom_sf"/>
</dbReference>
<feature type="compositionally biased region" description="Basic and acidic residues" evidence="1">
    <location>
        <begin position="97"/>
        <end position="114"/>
    </location>
</feature>
<reference evidence="3 4" key="1">
    <citation type="submission" date="2023-09" db="EMBL/GenBank/DDBJ databases">
        <title>Complete-Gapless Cercospora beticola genome.</title>
        <authorList>
            <person name="Wyatt N.A."/>
            <person name="Spanner R.E."/>
            <person name="Bolton M.D."/>
        </authorList>
    </citation>
    <scope>NUCLEOTIDE SEQUENCE [LARGE SCALE GENOMIC DNA]</scope>
    <source>
        <strain evidence="3">Cb09-40</strain>
    </source>
</reference>
<evidence type="ECO:0000313" key="3">
    <source>
        <dbReference type="EMBL" id="WPB05458.1"/>
    </source>
</evidence>
<feature type="region of interest" description="Disordered" evidence="1">
    <location>
        <begin position="97"/>
        <end position="202"/>
    </location>
</feature>
<dbReference type="InterPro" id="IPR001623">
    <property type="entry name" value="DnaJ_domain"/>
</dbReference>
<proteinExistence type="predicted"/>
<protein>
    <recommendedName>
        <fullName evidence="2">J domain-containing protein</fullName>
    </recommendedName>
</protein>
<sequence length="202" mass="23035">MARSSSARRRLGTARGPNLYDILQIPQEASAHAITASYHALETKMREQNLAYDEPTEAERELKIKESNKLRKAFEILSSPLERSRYDAAVLRHQGVRGDHWTPSKENNEGEQRVRQPAHGDFWTPSKDSREGGQQAPQPARGDSWAPSKDSREGEQQIRPPTRGNFWAPSRDNRQGDSWVPARDGRDWPTPPKRTEDGMENR</sequence>
<dbReference type="GeneID" id="35432671"/>
<evidence type="ECO:0000259" key="2">
    <source>
        <dbReference type="PROSITE" id="PS50076"/>
    </source>
</evidence>
<accession>A0ABZ0P130</accession>
<evidence type="ECO:0000256" key="1">
    <source>
        <dbReference type="SAM" id="MobiDB-lite"/>
    </source>
</evidence>
<dbReference type="Gene3D" id="1.10.287.110">
    <property type="entry name" value="DnaJ domain"/>
    <property type="match status" value="1"/>
</dbReference>
<dbReference type="RefSeq" id="XP_023453790.2">
    <property type="nucleotide sequence ID" value="XM_023601627.2"/>
</dbReference>
<feature type="domain" description="J" evidence="2">
    <location>
        <begin position="18"/>
        <end position="90"/>
    </location>
</feature>
<dbReference type="SUPFAM" id="SSF46565">
    <property type="entry name" value="Chaperone J-domain"/>
    <property type="match status" value="1"/>
</dbReference>